<accession>A0A095B0R9</accession>
<gene>
    <name evidence="1" type="ORF">AtDm6_2174</name>
</gene>
<dbReference type="PATRIC" id="fig|104102.7.peg.2150"/>
<dbReference type="Proteomes" id="UP000029448">
    <property type="component" value="Unassembled WGS sequence"/>
</dbReference>
<sequence length="40" mass="4581">MRFFVPDLHHLAGYRLLPLDFILTTYFVPPPARAAHGWSG</sequence>
<name>A0A095B0R9_9PROT</name>
<dbReference type="EMBL" id="JOKM01000075">
    <property type="protein sequence ID" value="KGB22593.1"/>
    <property type="molecule type" value="Genomic_DNA"/>
</dbReference>
<comment type="caution">
    <text evidence="1">The sequence shown here is derived from an EMBL/GenBank/DDBJ whole genome shotgun (WGS) entry which is preliminary data.</text>
</comment>
<dbReference type="STRING" id="104102.AtDm6_2174"/>
<proteinExistence type="predicted"/>
<reference evidence="1 2" key="1">
    <citation type="submission" date="2014-06" db="EMBL/GenBank/DDBJ databases">
        <title>Functional and comparative genomic analyses of the Drosophila gut microbiota identify candidate symbiosis factors.</title>
        <authorList>
            <person name="Newell P.D."/>
            <person name="Chaston J.M."/>
            <person name="Douglas A.E."/>
        </authorList>
    </citation>
    <scope>NUCLEOTIDE SEQUENCE [LARGE SCALE GENOMIC DNA]</scope>
    <source>
        <strain evidence="1 2">DmCS_006</strain>
    </source>
</reference>
<evidence type="ECO:0000313" key="2">
    <source>
        <dbReference type="Proteomes" id="UP000029448"/>
    </source>
</evidence>
<evidence type="ECO:0000313" key="1">
    <source>
        <dbReference type="EMBL" id="KGB22593.1"/>
    </source>
</evidence>
<organism evidence="1 2">
    <name type="scientific">Acetobacter tropicalis</name>
    <dbReference type="NCBI Taxonomy" id="104102"/>
    <lineage>
        <taxon>Bacteria</taxon>
        <taxon>Pseudomonadati</taxon>
        <taxon>Pseudomonadota</taxon>
        <taxon>Alphaproteobacteria</taxon>
        <taxon>Acetobacterales</taxon>
        <taxon>Acetobacteraceae</taxon>
        <taxon>Acetobacter</taxon>
    </lineage>
</organism>
<protein>
    <submittedName>
        <fullName evidence="1">Uncharacterized protein</fullName>
    </submittedName>
</protein>
<keyword evidence="2" id="KW-1185">Reference proteome</keyword>
<dbReference type="AlphaFoldDB" id="A0A095B0R9"/>